<dbReference type="Proteomes" id="UP000619244">
    <property type="component" value="Unassembled WGS sequence"/>
</dbReference>
<keyword evidence="3" id="KW-1185">Reference proteome</keyword>
<feature type="region of interest" description="Disordered" evidence="1">
    <location>
        <begin position="67"/>
        <end position="125"/>
    </location>
</feature>
<evidence type="ECO:0000256" key="1">
    <source>
        <dbReference type="SAM" id="MobiDB-lite"/>
    </source>
</evidence>
<reference evidence="2" key="2">
    <citation type="submission" date="2020-09" db="EMBL/GenBank/DDBJ databases">
        <authorList>
            <person name="Sun Q."/>
            <person name="Ohkuma M."/>
        </authorList>
    </citation>
    <scope>NUCLEOTIDE SEQUENCE</scope>
    <source>
        <strain evidence="2">JCM 4790</strain>
    </source>
</reference>
<comment type="caution">
    <text evidence="2">The sequence shown here is derived from an EMBL/GenBank/DDBJ whole genome shotgun (WGS) entry which is preliminary data.</text>
</comment>
<feature type="region of interest" description="Disordered" evidence="1">
    <location>
        <begin position="146"/>
        <end position="175"/>
    </location>
</feature>
<dbReference type="EMBL" id="BMVU01000023">
    <property type="protein sequence ID" value="GGX86316.1"/>
    <property type="molecule type" value="Genomic_DNA"/>
</dbReference>
<accession>A0A918NPV8</accession>
<organism evidence="2 3">
    <name type="scientific">Streptomyces minutiscleroticus</name>
    <dbReference type="NCBI Taxonomy" id="68238"/>
    <lineage>
        <taxon>Bacteria</taxon>
        <taxon>Bacillati</taxon>
        <taxon>Actinomycetota</taxon>
        <taxon>Actinomycetes</taxon>
        <taxon>Kitasatosporales</taxon>
        <taxon>Streptomycetaceae</taxon>
        <taxon>Streptomyces</taxon>
    </lineage>
</organism>
<name>A0A918NPV8_9ACTN</name>
<dbReference type="AlphaFoldDB" id="A0A918NPV8"/>
<sequence length="175" mass="18618">MSVQKNGRLEFPGVHVAEHRGFQARPGPRLLPVLHGGEKGHTGPAARGFLHHIAQHVIPAVAVDDGQGRDAGPAQRGGHVPYDGVQGDRGDADRPGPGRVLVGAGQGHRRKEEHRVGGGQFTGYRAGDERVRGQRQVRPVLLEAADREDGHAGPARPDVLGGVERQRAVRGQGCR</sequence>
<evidence type="ECO:0000313" key="3">
    <source>
        <dbReference type="Proteomes" id="UP000619244"/>
    </source>
</evidence>
<evidence type="ECO:0000313" key="2">
    <source>
        <dbReference type="EMBL" id="GGX86316.1"/>
    </source>
</evidence>
<reference evidence="2" key="1">
    <citation type="journal article" date="2014" name="Int. J. Syst. Evol. Microbiol.">
        <title>Complete genome sequence of Corynebacterium casei LMG S-19264T (=DSM 44701T), isolated from a smear-ripened cheese.</title>
        <authorList>
            <consortium name="US DOE Joint Genome Institute (JGI-PGF)"/>
            <person name="Walter F."/>
            <person name="Albersmeier A."/>
            <person name="Kalinowski J."/>
            <person name="Ruckert C."/>
        </authorList>
    </citation>
    <scope>NUCLEOTIDE SEQUENCE</scope>
    <source>
        <strain evidence="2">JCM 4790</strain>
    </source>
</reference>
<gene>
    <name evidence="2" type="ORF">GCM10010358_45640</name>
</gene>
<proteinExistence type="predicted"/>
<protein>
    <submittedName>
        <fullName evidence="2">Uncharacterized protein</fullName>
    </submittedName>
</protein>
<feature type="compositionally biased region" description="Basic and acidic residues" evidence="1">
    <location>
        <begin position="86"/>
        <end position="96"/>
    </location>
</feature>